<reference evidence="2 3" key="1">
    <citation type="submission" date="2015-01" db="EMBL/GenBank/DDBJ databases">
        <title>The Genome Sequence of Exophiala oligosperma CBS72588.</title>
        <authorList>
            <consortium name="The Broad Institute Genomics Platform"/>
            <person name="Cuomo C."/>
            <person name="de Hoog S."/>
            <person name="Gorbushina A."/>
            <person name="Stielow B."/>
            <person name="Teixiera M."/>
            <person name="Abouelleil A."/>
            <person name="Chapman S.B."/>
            <person name="Priest M."/>
            <person name="Young S.K."/>
            <person name="Wortman J."/>
            <person name="Nusbaum C."/>
            <person name="Birren B."/>
        </authorList>
    </citation>
    <scope>NUCLEOTIDE SEQUENCE [LARGE SCALE GENOMIC DNA]</scope>
    <source>
        <strain evidence="2 3">CBS 72588</strain>
    </source>
</reference>
<feature type="compositionally biased region" description="Basic and acidic residues" evidence="1">
    <location>
        <begin position="237"/>
        <end position="256"/>
    </location>
</feature>
<sequence length="285" mass="30880">MAGPIVMQQLDEPGISGRTTNSICRSEWEKEQPRDVAQRGVQQQEKNTGAVAQQRVNSILRHSVLREKECEACETACQIALGPASDSDMHGCSGRFKAERQPTGHGLELFGQFPWRRFGGKKVAGTDSLRPRRSGENAMAISGGAFGIVGFGANRVSYGRASELLTGPSSAPGSPGSACLLPGGRASQSFKRRHASSPSPSHPRQPSSTKPNIITITQTDKMPHYHSNSGSSSGGERVYHNPRRDARGPKDPRPIPKREVVVIHHHAATQDDPIRTSGMAHNKWR</sequence>
<feature type="compositionally biased region" description="Low complexity" evidence="1">
    <location>
        <begin position="167"/>
        <end position="178"/>
    </location>
</feature>
<feature type="compositionally biased region" description="Polar residues" evidence="1">
    <location>
        <begin position="40"/>
        <end position="49"/>
    </location>
</feature>
<dbReference type="Proteomes" id="UP000053342">
    <property type="component" value="Unassembled WGS sequence"/>
</dbReference>
<protein>
    <submittedName>
        <fullName evidence="2">Uncharacterized protein</fullName>
    </submittedName>
</protein>
<feature type="region of interest" description="Disordered" evidence="1">
    <location>
        <begin position="1"/>
        <end position="20"/>
    </location>
</feature>
<keyword evidence="3" id="KW-1185">Reference proteome</keyword>
<accession>A0A0D2DHZ2</accession>
<evidence type="ECO:0000313" key="2">
    <source>
        <dbReference type="EMBL" id="KIW42000.1"/>
    </source>
</evidence>
<organism evidence="2 3">
    <name type="scientific">Exophiala oligosperma</name>
    <dbReference type="NCBI Taxonomy" id="215243"/>
    <lineage>
        <taxon>Eukaryota</taxon>
        <taxon>Fungi</taxon>
        <taxon>Dikarya</taxon>
        <taxon>Ascomycota</taxon>
        <taxon>Pezizomycotina</taxon>
        <taxon>Eurotiomycetes</taxon>
        <taxon>Chaetothyriomycetidae</taxon>
        <taxon>Chaetothyriales</taxon>
        <taxon>Herpotrichiellaceae</taxon>
        <taxon>Exophiala</taxon>
    </lineage>
</organism>
<feature type="compositionally biased region" description="Polar residues" evidence="1">
    <location>
        <begin position="209"/>
        <end position="220"/>
    </location>
</feature>
<dbReference type="RefSeq" id="XP_016262216.1">
    <property type="nucleotide sequence ID" value="XM_016406612.1"/>
</dbReference>
<dbReference type="HOGENOM" id="CLU_976699_0_0_1"/>
<dbReference type="AlphaFoldDB" id="A0A0D2DHZ2"/>
<feature type="compositionally biased region" description="Basic and acidic residues" evidence="1">
    <location>
        <begin position="26"/>
        <end position="37"/>
    </location>
</feature>
<feature type="region of interest" description="Disordered" evidence="1">
    <location>
        <begin position="166"/>
        <end position="256"/>
    </location>
</feature>
<feature type="region of interest" description="Disordered" evidence="1">
    <location>
        <begin position="26"/>
        <end position="49"/>
    </location>
</feature>
<dbReference type="OrthoDB" id="4149701at2759"/>
<proteinExistence type="predicted"/>
<gene>
    <name evidence="2" type="ORF">PV06_05591</name>
</gene>
<dbReference type="GeneID" id="27357665"/>
<name>A0A0D2DHZ2_9EURO</name>
<dbReference type="VEuPathDB" id="FungiDB:PV06_05591"/>
<feature type="compositionally biased region" description="Low complexity" evidence="1">
    <location>
        <begin position="196"/>
        <end position="208"/>
    </location>
</feature>
<evidence type="ECO:0000256" key="1">
    <source>
        <dbReference type="SAM" id="MobiDB-lite"/>
    </source>
</evidence>
<evidence type="ECO:0000313" key="3">
    <source>
        <dbReference type="Proteomes" id="UP000053342"/>
    </source>
</evidence>
<dbReference type="EMBL" id="KN847336">
    <property type="protein sequence ID" value="KIW42000.1"/>
    <property type="molecule type" value="Genomic_DNA"/>
</dbReference>